<protein>
    <submittedName>
        <fullName evidence="1">Uncharacterized protein</fullName>
    </submittedName>
</protein>
<proteinExistence type="predicted"/>
<gene>
    <name evidence="1" type="ORF">CEXT_48841</name>
</gene>
<name>A0AAV4RGG2_CAEEX</name>
<keyword evidence="2" id="KW-1185">Reference proteome</keyword>
<evidence type="ECO:0000313" key="2">
    <source>
        <dbReference type="Proteomes" id="UP001054945"/>
    </source>
</evidence>
<evidence type="ECO:0000313" key="1">
    <source>
        <dbReference type="EMBL" id="GIY19532.1"/>
    </source>
</evidence>
<sequence>MLSPKSINLRFRRTFFSRFILPFRGNVAETFVPEENRRFYGGAEWRLCGFVRDFGNALSKGSAGGFKLDVYRRQKM</sequence>
<dbReference type="EMBL" id="BPLR01007767">
    <property type="protein sequence ID" value="GIY19532.1"/>
    <property type="molecule type" value="Genomic_DNA"/>
</dbReference>
<dbReference type="Proteomes" id="UP001054945">
    <property type="component" value="Unassembled WGS sequence"/>
</dbReference>
<dbReference type="AlphaFoldDB" id="A0AAV4RGG2"/>
<organism evidence="1 2">
    <name type="scientific">Caerostris extrusa</name>
    <name type="common">Bark spider</name>
    <name type="synonym">Caerostris bankana</name>
    <dbReference type="NCBI Taxonomy" id="172846"/>
    <lineage>
        <taxon>Eukaryota</taxon>
        <taxon>Metazoa</taxon>
        <taxon>Ecdysozoa</taxon>
        <taxon>Arthropoda</taxon>
        <taxon>Chelicerata</taxon>
        <taxon>Arachnida</taxon>
        <taxon>Araneae</taxon>
        <taxon>Araneomorphae</taxon>
        <taxon>Entelegynae</taxon>
        <taxon>Araneoidea</taxon>
        <taxon>Araneidae</taxon>
        <taxon>Caerostris</taxon>
    </lineage>
</organism>
<comment type="caution">
    <text evidence="1">The sequence shown here is derived from an EMBL/GenBank/DDBJ whole genome shotgun (WGS) entry which is preliminary data.</text>
</comment>
<accession>A0AAV4RGG2</accession>
<reference evidence="1 2" key="1">
    <citation type="submission" date="2021-06" db="EMBL/GenBank/DDBJ databases">
        <title>Caerostris extrusa draft genome.</title>
        <authorList>
            <person name="Kono N."/>
            <person name="Arakawa K."/>
        </authorList>
    </citation>
    <scope>NUCLEOTIDE SEQUENCE [LARGE SCALE GENOMIC DNA]</scope>
</reference>